<gene>
    <name evidence="1" type="ORF">BDV23DRAFT_189601</name>
</gene>
<dbReference type="OrthoDB" id="2157530at2759"/>
<dbReference type="Proteomes" id="UP000326877">
    <property type="component" value="Unassembled WGS sequence"/>
</dbReference>
<proteinExistence type="predicted"/>
<dbReference type="AlphaFoldDB" id="A0A5N7BQD8"/>
<name>A0A5N7BQD8_PETAA</name>
<accession>A0A5N7BQD8</accession>
<reference evidence="1" key="1">
    <citation type="submission" date="2019-04" db="EMBL/GenBank/DDBJ databases">
        <title>Friends and foes A comparative genomics studyof 23 Aspergillus species from section Flavi.</title>
        <authorList>
            <consortium name="DOE Joint Genome Institute"/>
            <person name="Kjaerbolling I."/>
            <person name="Vesth T."/>
            <person name="Frisvad J.C."/>
            <person name="Nybo J.L."/>
            <person name="Theobald S."/>
            <person name="Kildgaard S."/>
            <person name="Isbrandt T."/>
            <person name="Kuo A."/>
            <person name="Sato A."/>
            <person name="Lyhne E.K."/>
            <person name="Kogle M.E."/>
            <person name="Wiebenga A."/>
            <person name="Kun R.S."/>
            <person name="Lubbers R.J."/>
            <person name="Makela M.R."/>
            <person name="Barry K."/>
            <person name="Chovatia M."/>
            <person name="Clum A."/>
            <person name="Daum C."/>
            <person name="Haridas S."/>
            <person name="He G."/>
            <person name="LaButti K."/>
            <person name="Lipzen A."/>
            <person name="Mondo S."/>
            <person name="Riley R."/>
            <person name="Salamov A."/>
            <person name="Simmons B.A."/>
            <person name="Magnuson J.K."/>
            <person name="Henrissat B."/>
            <person name="Mortensen U.H."/>
            <person name="Larsen T.O."/>
            <person name="Devries R.P."/>
            <person name="Grigoriev I.V."/>
            <person name="Machida M."/>
            <person name="Baker S.E."/>
            <person name="Andersen M.R."/>
        </authorList>
    </citation>
    <scope>NUCLEOTIDE SEQUENCE [LARGE SCALE GENOMIC DNA]</scope>
    <source>
        <strain evidence="1">IBT 14317</strain>
    </source>
</reference>
<organism evidence="1">
    <name type="scientific">Petromyces alliaceus</name>
    <name type="common">Aspergillus alliaceus</name>
    <dbReference type="NCBI Taxonomy" id="209559"/>
    <lineage>
        <taxon>Eukaryota</taxon>
        <taxon>Fungi</taxon>
        <taxon>Dikarya</taxon>
        <taxon>Ascomycota</taxon>
        <taxon>Pezizomycotina</taxon>
        <taxon>Eurotiomycetes</taxon>
        <taxon>Eurotiomycetidae</taxon>
        <taxon>Eurotiales</taxon>
        <taxon>Aspergillaceae</taxon>
        <taxon>Aspergillus</taxon>
        <taxon>Aspergillus subgen. Circumdati</taxon>
    </lineage>
</organism>
<sequence length="318" mass="37287">MGKGDHVRISPGGRTPFIIRSRYTKTTRSSLVLSGSNFAWTSLDTDELLGDGYVQGLMDGEAMKRSHENLEGCYPTETKSRDSIGKYTHYFRMERDGSHQNHDERLTEDGARGEREARNWYYSAETRSHENSNLWDQPEEAKVRLWNGDQPKWQIARRDHDNLNRSWAAHILQEWHSFLQSWNFAVQTWKNAKLSSQHILKACNKDIQDLCGLEKNLIAYTFEDIERRYKLLSGQHLEALVSKGDWQPVIAEWREFAEQERQQIILWQELTDGRKCVQETEAKLDKIFQNRAEVTTLPSELDEEELRQKMTEWEAPIN</sequence>
<dbReference type="EMBL" id="ML735408">
    <property type="protein sequence ID" value="KAE8384061.1"/>
    <property type="molecule type" value="Genomic_DNA"/>
</dbReference>
<protein>
    <submittedName>
        <fullName evidence="1">Uncharacterized protein</fullName>
    </submittedName>
</protein>
<evidence type="ECO:0000313" key="1">
    <source>
        <dbReference type="EMBL" id="KAE8384061.1"/>
    </source>
</evidence>